<dbReference type="AlphaFoldDB" id="R0LNR0"/>
<organism evidence="1 2">
    <name type="scientific">Anas platyrhynchos</name>
    <name type="common">Mallard</name>
    <name type="synonym">Anas boschas</name>
    <dbReference type="NCBI Taxonomy" id="8839"/>
    <lineage>
        <taxon>Eukaryota</taxon>
        <taxon>Metazoa</taxon>
        <taxon>Chordata</taxon>
        <taxon>Craniata</taxon>
        <taxon>Vertebrata</taxon>
        <taxon>Euteleostomi</taxon>
        <taxon>Archelosauria</taxon>
        <taxon>Archosauria</taxon>
        <taxon>Dinosauria</taxon>
        <taxon>Saurischia</taxon>
        <taxon>Theropoda</taxon>
        <taxon>Coelurosauria</taxon>
        <taxon>Aves</taxon>
        <taxon>Neognathae</taxon>
        <taxon>Galloanserae</taxon>
        <taxon>Anseriformes</taxon>
        <taxon>Anatidae</taxon>
        <taxon>Anatinae</taxon>
        <taxon>Anas</taxon>
    </lineage>
</organism>
<gene>
    <name evidence="1" type="ORF">Anapl_11882</name>
</gene>
<reference evidence="2" key="1">
    <citation type="journal article" date="2013" name="Nat. Genet.">
        <title>The duck genome and transcriptome provide insight into an avian influenza virus reservoir species.</title>
        <authorList>
            <person name="Huang Y."/>
            <person name="Li Y."/>
            <person name="Burt D.W."/>
            <person name="Chen H."/>
            <person name="Zhang Y."/>
            <person name="Qian W."/>
            <person name="Kim H."/>
            <person name="Gan S."/>
            <person name="Zhao Y."/>
            <person name="Li J."/>
            <person name="Yi K."/>
            <person name="Feng H."/>
            <person name="Zhu P."/>
            <person name="Li B."/>
            <person name="Liu Q."/>
            <person name="Fairley S."/>
            <person name="Magor K.E."/>
            <person name="Du Z."/>
            <person name="Hu X."/>
            <person name="Goodman L."/>
            <person name="Tafer H."/>
            <person name="Vignal A."/>
            <person name="Lee T."/>
            <person name="Kim K.W."/>
            <person name="Sheng Z."/>
            <person name="An Y."/>
            <person name="Searle S."/>
            <person name="Herrero J."/>
            <person name="Groenen M.A."/>
            <person name="Crooijmans R.P."/>
            <person name="Faraut T."/>
            <person name="Cai Q."/>
            <person name="Webster R.G."/>
            <person name="Aldridge J.R."/>
            <person name="Warren W.C."/>
            <person name="Bartschat S."/>
            <person name="Kehr S."/>
            <person name="Marz M."/>
            <person name="Stadler P.F."/>
            <person name="Smith J."/>
            <person name="Kraus R.H."/>
            <person name="Zhao Y."/>
            <person name="Ren L."/>
            <person name="Fei J."/>
            <person name="Morisson M."/>
            <person name="Kaiser P."/>
            <person name="Griffin D.K."/>
            <person name="Rao M."/>
            <person name="Pitel F."/>
            <person name="Wang J."/>
            <person name="Li N."/>
        </authorList>
    </citation>
    <scope>NUCLEOTIDE SEQUENCE [LARGE SCALE GENOMIC DNA]</scope>
</reference>
<sequence length="206" mass="22309">MVNLAKSEISAGPKFPSTAQEINLKGVQPVQNYWTSLKSAVRALLAACFVGAADGGPVMEKNNNNNNNKPFQLDPHQKTAQQHRSSMLCGRDVGFVHTSQMLPIPCTVQLAHPESTKEDSTLSAGRDTSGYMTKLPLCRSKHSMSEHQGGSNVSRKDPGALHRWVLEHCGNPSNPEQSSCLTASKQHWTEQKGLSHGNLGVKLASN</sequence>
<evidence type="ECO:0000313" key="1">
    <source>
        <dbReference type="EMBL" id="EOB03360.1"/>
    </source>
</evidence>
<proteinExistence type="predicted"/>
<protein>
    <submittedName>
        <fullName evidence="1">Uncharacterized protein</fullName>
    </submittedName>
</protein>
<dbReference type="Proteomes" id="UP000296049">
    <property type="component" value="Unassembled WGS sequence"/>
</dbReference>
<keyword evidence="2" id="KW-1185">Reference proteome</keyword>
<accession>R0LNR0</accession>
<dbReference type="EMBL" id="KB742871">
    <property type="protein sequence ID" value="EOB03360.1"/>
    <property type="molecule type" value="Genomic_DNA"/>
</dbReference>
<evidence type="ECO:0000313" key="2">
    <source>
        <dbReference type="Proteomes" id="UP000296049"/>
    </source>
</evidence>
<name>R0LNR0_ANAPL</name>